<feature type="compositionally biased region" description="Polar residues" evidence="9">
    <location>
        <begin position="223"/>
        <end position="232"/>
    </location>
</feature>
<comment type="caution">
    <text evidence="12">The sequence shown here is derived from an EMBL/GenBank/DDBJ whole genome shotgun (WGS) entry which is preliminary data.</text>
</comment>
<dbReference type="Proteomes" id="UP000724874">
    <property type="component" value="Unassembled WGS sequence"/>
</dbReference>
<keyword evidence="7" id="KW-0238">DNA-binding</keyword>
<evidence type="ECO:0000313" key="13">
    <source>
        <dbReference type="Proteomes" id="UP000724874"/>
    </source>
</evidence>
<accession>A0A9P5TT73</accession>
<dbReference type="GO" id="GO:0010521">
    <property type="term" value="F:telomerase inhibitor activity"/>
    <property type="evidence" value="ECO:0007669"/>
    <property type="project" value="TreeGrafter"/>
</dbReference>
<evidence type="ECO:0000256" key="8">
    <source>
        <dbReference type="ARBA" id="ARBA00023242"/>
    </source>
</evidence>
<evidence type="ECO:0000256" key="9">
    <source>
        <dbReference type="SAM" id="MobiDB-lite"/>
    </source>
</evidence>
<dbReference type="Pfam" id="PF02765">
    <property type="entry name" value="POT1"/>
    <property type="match status" value="1"/>
</dbReference>
<comment type="similarity">
    <text evidence="3">Belongs to the telombin family.</text>
</comment>
<dbReference type="GO" id="GO:0032210">
    <property type="term" value="P:regulation of telomere maintenance via telomerase"/>
    <property type="evidence" value="ECO:0007669"/>
    <property type="project" value="TreeGrafter"/>
</dbReference>
<gene>
    <name evidence="12" type="ORF">CPB84DRAFT_745196</name>
</gene>
<evidence type="ECO:0000256" key="2">
    <source>
        <dbReference type="ARBA" id="ARBA00004574"/>
    </source>
</evidence>
<dbReference type="PANTHER" id="PTHR14513:SF0">
    <property type="entry name" value="PROTECTION OF TELOMERES PROTEIN 1"/>
    <property type="match status" value="1"/>
</dbReference>
<feature type="compositionally biased region" description="Polar residues" evidence="9">
    <location>
        <begin position="176"/>
        <end position="196"/>
    </location>
</feature>
<reference evidence="12" key="1">
    <citation type="submission" date="2020-11" db="EMBL/GenBank/DDBJ databases">
        <authorList>
            <consortium name="DOE Joint Genome Institute"/>
            <person name="Ahrendt S."/>
            <person name="Riley R."/>
            <person name="Andreopoulos W."/>
            <person name="LaButti K."/>
            <person name="Pangilinan J."/>
            <person name="Ruiz-duenas F.J."/>
            <person name="Barrasa J.M."/>
            <person name="Sanchez-Garcia M."/>
            <person name="Camarero S."/>
            <person name="Miyauchi S."/>
            <person name="Serrano A."/>
            <person name="Linde D."/>
            <person name="Babiker R."/>
            <person name="Drula E."/>
            <person name="Ayuso-Fernandez I."/>
            <person name="Pacheco R."/>
            <person name="Padilla G."/>
            <person name="Ferreira P."/>
            <person name="Barriuso J."/>
            <person name="Kellner H."/>
            <person name="Castanera R."/>
            <person name="Alfaro M."/>
            <person name="Ramirez L."/>
            <person name="Pisabarro A.G."/>
            <person name="Kuo A."/>
            <person name="Tritt A."/>
            <person name="Lipzen A."/>
            <person name="He G."/>
            <person name="Yan M."/>
            <person name="Ng V."/>
            <person name="Cullen D."/>
            <person name="Martin F."/>
            <person name="Rosso M.-N."/>
            <person name="Henrissat B."/>
            <person name="Hibbett D."/>
            <person name="Martinez A.T."/>
            <person name="Grigoriev I.V."/>
        </authorList>
    </citation>
    <scope>NUCLEOTIDE SEQUENCE</scope>
    <source>
        <strain evidence="12">AH 44721</strain>
    </source>
</reference>
<dbReference type="Gene3D" id="2.40.50.140">
    <property type="entry name" value="Nucleic acid-binding proteins"/>
    <property type="match status" value="3"/>
</dbReference>
<dbReference type="InterPro" id="IPR028389">
    <property type="entry name" value="POT1"/>
</dbReference>
<keyword evidence="6" id="KW-0779">Telomere</keyword>
<keyword evidence="8" id="KW-0539">Nucleus</keyword>
<evidence type="ECO:0000259" key="11">
    <source>
        <dbReference type="Pfam" id="PF16686"/>
    </source>
</evidence>
<evidence type="ECO:0000256" key="5">
    <source>
        <dbReference type="ARBA" id="ARBA00022454"/>
    </source>
</evidence>
<dbReference type="OrthoDB" id="2186770at2759"/>
<feature type="region of interest" description="Disordered" evidence="9">
    <location>
        <begin position="1"/>
        <end position="23"/>
    </location>
</feature>
<sequence length="929" mass="105430">MKRASSPISATTKRSKHSVPDSDIFSLQDAAEQDPTDMSHHGVDQTKCINGSFQSVRTRSEHKIEAMACITDTLGEKHAMKLCFELNNTHFSIFDPRPLDQFRLSLRGAKVRHASAIPPNCTVPFFLVFAEGLHISWTHQGADSEPKYLNTWLASTPNQTGVDSWYCSQEERHDLSQTPNLTESQEVLETSPNSGAESDLKSARASKRKQKAEAKRQKREALQQANCGTDASSRPPPSDNTNQLQSDNFASSQSPPQSLIRKPNEHSKFKAGFRSGPNIYTAIGDAPKRFTQYLHLTGIVTDVSEPKPTRKGDWSCHVQIMDPSNYSFENFKITCFTGRHKEWLPHPKHGELLLLRDIKVTEFNGTICGVGHKNKLRWAAYSPLKREFHHGELNQAPKKEGLGPGGSGVPFSPFFDPGPLELEYCSGLFDWWQGVTQKAENDSAMSVQMAEKSYRSTQRIHRLISEAGPNVPPSGYFDCTVEILRVYTTSESVRTLYATDYTRQEGMMGSQNNSWPPSLSEYVLGFEMWDGAAQIAKDMRPGEYYLINNARMRFTPHGQIEAKVVQNKIVRLKEDDFASNVYLKALLKRKEAWASKESKSEQGVPYELVKDVKEGKFFNCTVELLHASCEPHQTPHIYVTDYTTHPRLPTLNRPWSAGLEGRIVKIALSDEQIHIAKSPNIGSYYAIRKLRLRHSATDNCFRGSLGGHEKLVVALNSKRIDNEHLNGLLRRREQWTHTQQPYCTDERPRVVQTSRMNGPFTRIQDVPLSNWDIGLYQLVARVVDFHPLQLCDAFYQRCSLCDGVIPDSRRACFKCEDFEREHIQIVYQMYILIQDEEGEQIKVSINDKCPLLAGLRRAHLRDDQVAFREFYARITPILGNLEEMHEELTSGKTVRYSANGPLFCLDLETWVVAPEATRAFSLNNYERIP</sequence>
<dbReference type="SUPFAM" id="SSF50249">
    <property type="entry name" value="Nucleic acid-binding proteins"/>
    <property type="match status" value="3"/>
</dbReference>
<feature type="compositionally biased region" description="Polar residues" evidence="9">
    <location>
        <begin position="1"/>
        <end position="12"/>
    </location>
</feature>
<feature type="domain" description="Telomeric single stranded DNA binding POT1/Cdc13" evidence="10">
    <location>
        <begin position="281"/>
        <end position="383"/>
    </location>
</feature>
<name>A0A9P5TT73_GYMJU</name>
<feature type="compositionally biased region" description="Polar residues" evidence="9">
    <location>
        <begin position="239"/>
        <end position="257"/>
    </location>
</feature>
<comment type="subcellular location">
    <subcellularLocation>
        <location evidence="2">Chromosome</location>
        <location evidence="2">Telomere</location>
    </subcellularLocation>
    <subcellularLocation>
        <location evidence="1">Nucleus</location>
    </subcellularLocation>
</comment>
<keyword evidence="5" id="KW-0158">Chromosome</keyword>
<evidence type="ECO:0000256" key="7">
    <source>
        <dbReference type="ARBA" id="ARBA00023125"/>
    </source>
</evidence>
<evidence type="ECO:0000256" key="6">
    <source>
        <dbReference type="ARBA" id="ARBA00022895"/>
    </source>
</evidence>
<dbReference type="PANTHER" id="PTHR14513">
    <property type="entry name" value="PROTECTION OF TELOMERES 1"/>
    <property type="match status" value="1"/>
</dbReference>
<feature type="compositionally biased region" description="Basic and acidic residues" evidence="9">
    <location>
        <begin position="211"/>
        <end position="221"/>
    </location>
</feature>
<dbReference type="InterPro" id="IPR012340">
    <property type="entry name" value="NA-bd_OB-fold"/>
</dbReference>
<dbReference type="GO" id="GO:0000783">
    <property type="term" value="C:nuclear telomere cap complex"/>
    <property type="evidence" value="ECO:0007669"/>
    <property type="project" value="TreeGrafter"/>
</dbReference>
<evidence type="ECO:0000256" key="1">
    <source>
        <dbReference type="ARBA" id="ARBA00004123"/>
    </source>
</evidence>
<proteinExistence type="inferred from homology"/>
<dbReference type="InterPro" id="IPR032042">
    <property type="entry name" value="POT1PC"/>
</dbReference>
<evidence type="ECO:0000256" key="4">
    <source>
        <dbReference type="ARBA" id="ARBA00015253"/>
    </source>
</evidence>
<organism evidence="12 13">
    <name type="scientific">Gymnopilus junonius</name>
    <name type="common">Spectacular rustgill mushroom</name>
    <name type="synonym">Gymnopilus spectabilis subsp. junonius</name>
    <dbReference type="NCBI Taxonomy" id="109634"/>
    <lineage>
        <taxon>Eukaryota</taxon>
        <taxon>Fungi</taxon>
        <taxon>Dikarya</taxon>
        <taxon>Basidiomycota</taxon>
        <taxon>Agaricomycotina</taxon>
        <taxon>Agaricomycetes</taxon>
        <taxon>Agaricomycetidae</taxon>
        <taxon>Agaricales</taxon>
        <taxon>Agaricineae</taxon>
        <taxon>Hymenogastraceae</taxon>
        <taxon>Gymnopilus</taxon>
    </lineage>
</organism>
<evidence type="ECO:0000313" key="12">
    <source>
        <dbReference type="EMBL" id="KAF8912010.1"/>
    </source>
</evidence>
<evidence type="ECO:0000256" key="3">
    <source>
        <dbReference type="ARBA" id="ARBA00008442"/>
    </source>
</evidence>
<dbReference type="Pfam" id="PF16686">
    <property type="entry name" value="POT1PC"/>
    <property type="match status" value="1"/>
</dbReference>
<keyword evidence="13" id="KW-1185">Reference proteome</keyword>
<protein>
    <recommendedName>
        <fullName evidence="4">Protection of telomeres protein 1</fullName>
    </recommendedName>
</protein>
<dbReference type="GO" id="GO:0098505">
    <property type="term" value="F:G-rich strand telomeric DNA binding"/>
    <property type="evidence" value="ECO:0007669"/>
    <property type="project" value="TreeGrafter"/>
</dbReference>
<evidence type="ECO:0000259" key="10">
    <source>
        <dbReference type="Pfam" id="PF02765"/>
    </source>
</evidence>
<dbReference type="GO" id="GO:0016233">
    <property type="term" value="P:telomere capping"/>
    <property type="evidence" value="ECO:0007669"/>
    <property type="project" value="TreeGrafter"/>
</dbReference>
<feature type="region of interest" description="Disordered" evidence="9">
    <location>
        <begin position="172"/>
        <end position="262"/>
    </location>
</feature>
<feature type="domain" description="Protection of telomeres protein 1 ssDNA-binding" evidence="11">
    <location>
        <begin position="471"/>
        <end position="594"/>
    </location>
</feature>
<dbReference type="EMBL" id="JADNYJ010000003">
    <property type="protein sequence ID" value="KAF8912010.1"/>
    <property type="molecule type" value="Genomic_DNA"/>
</dbReference>
<dbReference type="InterPro" id="IPR011564">
    <property type="entry name" value="Telomer_end-bd_POT1/Cdc13"/>
</dbReference>
<dbReference type="AlphaFoldDB" id="A0A9P5TT73"/>